<evidence type="ECO:0000256" key="2">
    <source>
        <dbReference type="ARBA" id="ARBA00022840"/>
    </source>
</evidence>
<keyword evidence="3" id="KW-0143">Chaperone</keyword>
<sequence>CDGPGAGEGKGADPVGLRCAPACLSLPPESPASPLPSLRPAILVPLPAAEPRGPGVPAVFGFARSLGHEVGHRSEHRLAAEDGVDGGRAERDAVLRERRRQPRHAAPVAELPGVEAPARARNTMREDPERGTAVFSHTVNGEDVELSAEELVGMQFAYARRIVEAAANGPVKDVVITVPPYFTQFERQAVLDAAEIAGLRVLQLIHDNTAVSLSVRHNVFTPLTDSSFALRIKINPWNNSAVALNYALSHSFTEKPVHHIFYDSGAGSTVASLISFSTIPSPKSSRFNSTVVVEVRALGYDRTLGGHEIDVRLQRWLAEEFMRQHKAKLKGDVFKDQRAMMRLLKEANRVKQILSANVDTHSSIEGLMEDVDFRTTVTRATLESMCSDLIDRVTGPLDVVLKKAGLEKVGKFLILLFLYVYHQLPVALC</sequence>
<dbReference type="PANTHER" id="PTHR45639:SF3">
    <property type="entry name" value="HYPOXIA UP-REGULATED PROTEIN 1"/>
    <property type="match status" value="1"/>
</dbReference>
<organism evidence="4 5">
    <name type="scientific">Olpidium bornovanus</name>
    <dbReference type="NCBI Taxonomy" id="278681"/>
    <lineage>
        <taxon>Eukaryota</taxon>
        <taxon>Fungi</taxon>
        <taxon>Fungi incertae sedis</taxon>
        <taxon>Olpidiomycota</taxon>
        <taxon>Olpidiomycotina</taxon>
        <taxon>Olpidiomycetes</taxon>
        <taxon>Olpidiales</taxon>
        <taxon>Olpidiaceae</taxon>
        <taxon>Olpidium</taxon>
    </lineage>
</organism>
<dbReference type="AlphaFoldDB" id="A0A8H7ZUF6"/>
<dbReference type="Gene3D" id="3.30.420.40">
    <property type="match status" value="3"/>
</dbReference>
<dbReference type="CDD" id="cd10230">
    <property type="entry name" value="ASKHA_NBD_HSP70_HYOU1"/>
    <property type="match status" value="1"/>
</dbReference>
<dbReference type="FunFam" id="3.30.420.40:FF:000171">
    <property type="entry name" value="Heat shock 70 kDa protein 4"/>
    <property type="match status" value="1"/>
</dbReference>
<dbReference type="GO" id="GO:0005524">
    <property type="term" value="F:ATP binding"/>
    <property type="evidence" value="ECO:0007669"/>
    <property type="project" value="UniProtKB-KW"/>
</dbReference>
<dbReference type="Pfam" id="PF00012">
    <property type="entry name" value="HSP70"/>
    <property type="match status" value="2"/>
</dbReference>
<dbReference type="GO" id="GO:0034663">
    <property type="term" value="C:endoplasmic reticulum chaperone complex"/>
    <property type="evidence" value="ECO:0007669"/>
    <property type="project" value="TreeGrafter"/>
</dbReference>
<feature type="non-terminal residue" evidence="4">
    <location>
        <position position="1"/>
    </location>
</feature>
<dbReference type="Gene3D" id="3.30.30.30">
    <property type="match status" value="1"/>
</dbReference>
<dbReference type="InterPro" id="IPR013126">
    <property type="entry name" value="Hsp_70_fam"/>
</dbReference>
<dbReference type="Proteomes" id="UP000673691">
    <property type="component" value="Unassembled WGS sequence"/>
</dbReference>
<dbReference type="OrthoDB" id="10262720at2759"/>
<evidence type="ECO:0000256" key="3">
    <source>
        <dbReference type="ARBA" id="ARBA00023186"/>
    </source>
</evidence>
<name>A0A8H7ZUF6_9FUNG</name>
<dbReference type="FunFam" id="3.90.640.10:FF:000004">
    <property type="entry name" value="Heat shock 70 kDa protein 4"/>
    <property type="match status" value="1"/>
</dbReference>
<evidence type="ECO:0000313" key="5">
    <source>
        <dbReference type="Proteomes" id="UP000673691"/>
    </source>
</evidence>
<dbReference type="InterPro" id="IPR043129">
    <property type="entry name" value="ATPase_NBD"/>
</dbReference>
<keyword evidence="1" id="KW-0547">Nucleotide-binding</keyword>
<proteinExistence type="predicted"/>
<dbReference type="GO" id="GO:0140662">
    <property type="term" value="F:ATP-dependent protein folding chaperone"/>
    <property type="evidence" value="ECO:0007669"/>
    <property type="project" value="InterPro"/>
</dbReference>
<dbReference type="Gene3D" id="3.90.640.10">
    <property type="entry name" value="Actin, Chain A, domain 4"/>
    <property type="match status" value="1"/>
</dbReference>
<keyword evidence="2" id="KW-0067">ATP-binding</keyword>
<evidence type="ECO:0000256" key="1">
    <source>
        <dbReference type="ARBA" id="ARBA00022741"/>
    </source>
</evidence>
<keyword evidence="5" id="KW-1185">Reference proteome</keyword>
<evidence type="ECO:0000313" key="4">
    <source>
        <dbReference type="EMBL" id="KAG5459520.1"/>
    </source>
</evidence>
<dbReference type="GO" id="GO:0030968">
    <property type="term" value="P:endoplasmic reticulum unfolded protein response"/>
    <property type="evidence" value="ECO:0007669"/>
    <property type="project" value="TreeGrafter"/>
</dbReference>
<dbReference type="PANTHER" id="PTHR45639">
    <property type="entry name" value="HSC70CB, ISOFORM G-RELATED"/>
    <property type="match status" value="1"/>
</dbReference>
<accession>A0A8H7ZUF6</accession>
<protein>
    <submittedName>
        <fullName evidence="4">Hsp70 protein-domain-containing protein</fullName>
    </submittedName>
</protein>
<comment type="caution">
    <text evidence="4">The sequence shown here is derived from an EMBL/GenBank/DDBJ whole genome shotgun (WGS) entry which is preliminary data.</text>
</comment>
<dbReference type="SUPFAM" id="SSF53067">
    <property type="entry name" value="Actin-like ATPase domain"/>
    <property type="match status" value="2"/>
</dbReference>
<reference evidence="4 5" key="1">
    <citation type="journal article" name="Sci. Rep.">
        <title>Genome-scale phylogenetic analyses confirm Olpidium as the closest living zoosporic fungus to the non-flagellated, terrestrial fungi.</title>
        <authorList>
            <person name="Chang Y."/>
            <person name="Rochon D."/>
            <person name="Sekimoto S."/>
            <person name="Wang Y."/>
            <person name="Chovatia M."/>
            <person name="Sandor L."/>
            <person name="Salamov A."/>
            <person name="Grigoriev I.V."/>
            <person name="Stajich J.E."/>
            <person name="Spatafora J.W."/>
        </authorList>
    </citation>
    <scope>NUCLEOTIDE SEQUENCE [LARGE SCALE GENOMIC DNA]</scope>
    <source>
        <strain evidence="4">S191</strain>
    </source>
</reference>
<dbReference type="EMBL" id="JAEFCI010006703">
    <property type="protein sequence ID" value="KAG5459520.1"/>
    <property type="molecule type" value="Genomic_DNA"/>
</dbReference>
<gene>
    <name evidence="4" type="ORF">BJ554DRAFT_68</name>
</gene>